<gene>
    <name evidence="1" type="ORF">HDIA_2025</name>
</gene>
<evidence type="ECO:0000313" key="1">
    <source>
        <dbReference type="EMBL" id="SON55566.1"/>
    </source>
</evidence>
<keyword evidence="2" id="KW-1185">Reference proteome</keyword>
<organism evidence="1 2">
    <name type="scientific">Hartmannibacter diazotrophicus</name>
    <dbReference type="NCBI Taxonomy" id="1482074"/>
    <lineage>
        <taxon>Bacteria</taxon>
        <taxon>Pseudomonadati</taxon>
        <taxon>Pseudomonadota</taxon>
        <taxon>Alphaproteobacteria</taxon>
        <taxon>Hyphomicrobiales</taxon>
        <taxon>Pleomorphomonadaceae</taxon>
        <taxon>Hartmannibacter</taxon>
    </lineage>
</organism>
<sequence length="91" mass="9553">MVKIMLRMRPDLKRLKQIAALSCVVATSVGFIGGSSYEWSFAPKGDRAAVIANCRGAFADATSCKGVDLPSFATATTTAGIGVSTVVRMPR</sequence>
<proteinExistence type="predicted"/>
<dbReference type="KEGG" id="hdi:HDIA_2025"/>
<dbReference type="Proteomes" id="UP000223606">
    <property type="component" value="Chromosome 1"/>
</dbReference>
<dbReference type="OrthoDB" id="9973229at2"/>
<accession>A0A2C9D5J5</accession>
<dbReference type="EMBL" id="LT960614">
    <property type="protein sequence ID" value="SON55566.1"/>
    <property type="molecule type" value="Genomic_DNA"/>
</dbReference>
<dbReference type="RefSeq" id="WP_157775485.1">
    <property type="nucleotide sequence ID" value="NZ_LT960614.1"/>
</dbReference>
<protein>
    <submittedName>
        <fullName evidence="1">Uncharacterized protein</fullName>
    </submittedName>
</protein>
<evidence type="ECO:0000313" key="2">
    <source>
        <dbReference type="Proteomes" id="UP000223606"/>
    </source>
</evidence>
<name>A0A2C9D5J5_9HYPH</name>
<dbReference type="AlphaFoldDB" id="A0A2C9D5J5"/>
<reference evidence="2" key="1">
    <citation type="submission" date="2017-09" db="EMBL/GenBank/DDBJ databases">
        <title>Genome sequence of Nannocystis excedens DSM 71.</title>
        <authorList>
            <person name="Blom J."/>
        </authorList>
    </citation>
    <scope>NUCLEOTIDE SEQUENCE [LARGE SCALE GENOMIC DNA]</scope>
    <source>
        <strain evidence="2">type strain: E19</strain>
    </source>
</reference>